<dbReference type="AlphaFoldDB" id="A0A5J4V836"/>
<proteinExistence type="predicted"/>
<protein>
    <submittedName>
        <fullName evidence="1">Uncharacterized protein</fullName>
    </submittedName>
</protein>
<reference evidence="1 2" key="1">
    <citation type="submission" date="2019-03" db="EMBL/GenBank/DDBJ databases">
        <title>Single cell metagenomics reveals metabolic interactions within the superorganism composed of flagellate Streblomastix strix and complex community of Bacteroidetes bacteria on its surface.</title>
        <authorList>
            <person name="Treitli S.C."/>
            <person name="Kolisko M."/>
            <person name="Husnik F."/>
            <person name="Keeling P."/>
            <person name="Hampl V."/>
        </authorList>
    </citation>
    <scope>NUCLEOTIDE SEQUENCE [LARGE SCALE GENOMIC DNA]</scope>
    <source>
        <strain evidence="1">ST1C</strain>
    </source>
</reference>
<comment type="caution">
    <text evidence="1">The sequence shown here is derived from an EMBL/GenBank/DDBJ whole genome shotgun (WGS) entry which is preliminary data.</text>
</comment>
<dbReference type="Proteomes" id="UP000324800">
    <property type="component" value="Unassembled WGS sequence"/>
</dbReference>
<dbReference type="EMBL" id="SNRW01009101">
    <property type="protein sequence ID" value="KAA6378501.1"/>
    <property type="molecule type" value="Genomic_DNA"/>
</dbReference>
<dbReference type="InterPro" id="IPR036397">
    <property type="entry name" value="RNaseH_sf"/>
</dbReference>
<dbReference type="Gene3D" id="3.30.420.10">
    <property type="entry name" value="Ribonuclease H-like superfamily/Ribonuclease H"/>
    <property type="match status" value="1"/>
</dbReference>
<organism evidence="1 2">
    <name type="scientific">Streblomastix strix</name>
    <dbReference type="NCBI Taxonomy" id="222440"/>
    <lineage>
        <taxon>Eukaryota</taxon>
        <taxon>Metamonada</taxon>
        <taxon>Preaxostyla</taxon>
        <taxon>Oxymonadida</taxon>
        <taxon>Streblomastigidae</taxon>
        <taxon>Streblomastix</taxon>
    </lineage>
</organism>
<evidence type="ECO:0000313" key="1">
    <source>
        <dbReference type="EMBL" id="KAA6378501.1"/>
    </source>
</evidence>
<dbReference type="GO" id="GO:0003676">
    <property type="term" value="F:nucleic acid binding"/>
    <property type="evidence" value="ECO:0007669"/>
    <property type="project" value="InterPro"/>
</dbReference>
<sequence length="281" mass="32627">MRLSSKKKNKEGCINMFTGFAYKEIQTEDFTRIQPFLNHIKNVLGGTVDTEINYEYIINWATTMSKFLLNYWEFTETQFQNPIQQDAGKENGNLVFFSCQGMIELEDLKRQAIKNEYKLFLIENKYIKKTDFRKVALRLVPYTLTNKIKAKRVDKARIILEILTKMRRDGFIYSVTGAETWIYYRNPANSAWNRKDDEIPTRIAKGIGSPKVIVTVLFSGERVWFAKALDSGLSMNSDRFIELILNPMFQRIKAEFPSDLEPLLHFGIATAHTAAKTTKFI</sequence>
<gene>
    <name evidence="1" type="ORF">EZS28_025973</name>
</gene>
<evidence type="ECO:0000313" key="2">
    <source>
        <dbReference type="Proteomes" id="UP000324800"/>
    </source>
</evidence>
<accession>A0A5J4V836</accession>
<feature type="non-terminal residue" evidence="1">
    <location>
        <position position="281"/>
    </location>
</feature>
<name>A0A5J4V836_9EUKA</name>